<name>A0A285P716_9BACI</name>
<organism evidence="1 2">
    <name type="scientific">Terribacillus aidingensis</name>
    <dbReference type="NCBI Taxonomy" id="586416"/>
    <lineage>
        <taxon>Bacteria</taxon>
        <taxon>Bacillati</taxon>
        <taxon>Bacillota</taxon>
        <taxon>Bacilli</taxon>
        <taxon>Bacillales</taxon>
        <taxon>Bacillaceae</taxon>
        <taxon>Terribacillus</taxon>
    </lineage>
</organism>
<dbReference type="Gene3D" id="3.10.450.130">
    <property type="entry name" value="folded 79 residue fragment of lin0334 like domains"/>
    <property type="match status" value="1"/>
</dbReference>
<accession>A0A285P716</accession>
<dbReference type="EMBL" id="OBEK01000006">
    <property type="protein sequence ID" value="SNZ17539.1"/>
    <property type="molecule type" value="Genomic_DNA"/>
</dbReference>
<gene>
    <name evidence="1" type="ORF">SAMN05421503_3280</name>
</gene>
<reference evidence="2" key="1">
    <citation type="submission" date="2017-09" db="EMBL/GenBank/DDBJ databases">
        <authorList>
            <person name="Varghese N."/>
            <person name="Submissions S."/>
        </authorList>
    </citation>
    <scope>NUCLEOTIDE SEQUENCE [LARGE SCALE GENOMIC DNA]</scope>
    <source>
        <strain evidence="2">CGMCC 1.8913</strain>
    </source>
</reference>
<dbReference type="InterPro" id="IPR009881">
    <property type="entry name" value="DUF1433"/>
</dbReference>
<dbReference type="AlphaFoldDB" id="A0A285P716"/>
<protein>
    <recommendedName>
        <fullName evidence="3">DUF1433 domain-containing protein</fullName>
    </recommendedName>
</protein>
<dbReference type="Pfam" id="PF07252">
    <property type="entry name" value="DUF1433"/>
    <property type="match status" value="1"/>
</dbReference>
<dbReference type="Proteomes" id="UP000219356">
    <property type="component" value="Unassembled WGS sequence"/>
</dbReference>
<evidence type="ECO:0000313" key="2">
    <source>
        <dbReference type="Proteomes" id="UP000219356"/>
    </source>
</evidence>
<sequence>MDSDNKNYNKTIADAKSNVQSYLEKNYENIEKIELSDPYQAPMGSMTIDGTVNNDKSFSVSLNKDLTIASLAIQSDDFPEEKDGCKEKTCDY</sequence>
<evidence type="ECO:0000313" key="1">
    <source>
        <dbReference type="EMBL" id="SNZ17539.1"/>
    </source>
</evidence>
<proteinExistence type="predicted"/>
<evidence type="ECO:0008006" key="3">
    <source>
        <dbReference type="Google" id="ProtNLM"/>
    </source>
</evidence>
<keyword evidence="2" id="KW-1185">Reference proteome</keyword>